<keyword evidence="3" id="KW-0378">Hydrolase</keyword>
<dbReference type="RefSeq" id="WP_369744168.1">
    <property type="nucleotide sequence ID" value="NZ_CP165718.1"/>
</dbReference>
<protein>
    <submittedName>
        <fullName evidence="6">5'-nucleotidase C-terminal domain-containing protein</fullName>
    </submittedName>
</protein>
<evidence type="ECO:0000259" key="4">
    <source>
        <dbReference type="Pfam" id="PF00149"/>
    </source>
</evidence>
<dbReference type="Gene3D" id="3.90.780.10">
    <property type="entry name" value="5'-Nucleotidase, C-terminal domain"/>
    <property type="match status" value="1"/>
</dbReference>
<gene>
    <name evidence="6" type="ORF">AB8S08_06470</name>
</gene>
<comment type="similarity">
    <text evidence="1 3">Belongs to the 5'-nucleotidase family.</text>
</comment>
<dbReference type="PRINTS" id="PR01607">
    <property type="entry name" value="APYRASEFAMLY"/>
</dbReference>
<evidence type="ECO:0000256" key="1">
    <source>
        <dbReference type="ARBA" id="ARBA00006654"/>
    </source>
</evidence>
<name>A0AB39XDF7_9GAMM</name>
<proteinExistence type="inferred from homology"/>
<dbReference type="PROSITE" id="PS00786">
    <property type="entry name" value="5_NUCLEOTIDASE_2"/>
    <property type="match status" value="1"/>
</dbReference>
<dbReference type="InterPro" id="IPR004843">
    <property type="entry name" value="Calcineurin-like_PHP"/>
</dbReference>
<dbReference type="GO" id="GO:0009166">
    <property type="term" value="P:nucleotide catabolic process"/>
    <property type="evidence" value="ECO:0007669"/>
    <property type="project" value="InterPro"/>
</dbReference>
<dbReference type="GO" id="GO:0046872">
    <property type="term" value="F:metal ion binding"/>
    <property type="evidence" value="ECO:0007669"/>
    <property type="project" value="InterPro"/>
</dbReference>
<dbReference type="InterPro" id="IPR006146">
    <property type="entry name" value="5'-Nucleotdase_CS"/>
</dbReference>
<dbReference type="GO" id="GO:0000166">
    <property type="term" value="F:nucleotide binding"/>
    <property type="evidence" value="ECO:0007669"/>
    <property type="project" value="UniProtKB-KW"/>
</dbReference>
<dbReference type="PANTHER" id="PTHR11575">
    <property type="entry name" value="5'-NUCLEOTIDASE-RELATED"/>
    <property type="match status" value="1"/>
</dbReference>
<dbReference type="InterPro" id="IPR006179">
    <property type="entry name" value="5_nucleotidase/apyrase"/>
</dbReference>
<evidence type="ECO:0000256" key="3">
    <source>
        <dbReference type="RuleBase" id="RU362119"/>
    </source>
</evidence>
<keyword evidence="2 3" id="KW-0732">Signal</keyword>
<feature type="chain" id="PRO_5044048861" evidence="3">
    <location>
        <begin position="30"/>
        <end position="606"/>
    </location>
</feature>
<dbReference type="InterPro" id="IPR036907">
    <property type="entry name" value="5'-Nucleotdase_C_sf"/>
</dbReference>
<dbReference type="InterPro" id="IPR029052">
    <property type="entry name" value="Metallo-depent_PP-like"/>
</dbReference>
<evidence type="ECO:0000256" key="2">
    <source>
        <dbReference type="ARBA" id="ARBA00022729"/>
    </source>
</evidence>
<evidence type="ECO:0000313" key="6">
    <source>
        <dbReference type="EMBL" id="XDV10817.1"/>
    </source>
</evidence>
<dbReference type="Gene3D" id="3.60.21.10">
    <property type="match status" value="1"/>
</dbReference>
<evidence type="ECO:0000259" key="5">
    <source>
        <dbReference type="Pfam" id="PF02872"/>
    </source>
</evidence>
<dbReference type="Pfam" id="PF02872">
    <property type="entry name" value="5_nucleotid_C"/>
    <property type="match status" value="1"/>
</dbReference>
<dbReference type="GO" id="GO:0016788">
    <property type="term" value="F:hydrolase activity, acting on ester bonds"/>
    <property type="evidence" value="ECO:0007669"/>
    <property type="project" value="InterPro"/>
</dbReference>
<feature type="domain" description="Calcineurin-like phosphoesterase" evidence="4">
    <location>
        <begin position="46"/>
        <end position="282"/>
    </location>
</feature>
<dbReference type="SUPFAM" id="SSF55816">
    <property type="entry name" value="5'-nucleotidase (syn. UDP-sugar hydrolase), C-terminal domain"/>
    <property type="match status" value="1"/>
</dbReference>
<accession>A0AB39XDF7</accession>
<dbReference type="Pfam" id="PF00149">
    <property type="entry name" value="Metallophos"/>
    <property type="match status" value="1"/>
</dbReference>
<sequence length="606" mass="65868">MKLPGHIAATVTLLASAISLVLTPSNALATPTLPASSSAAAPSLHLRVLSTSDVHGQFMGKNYFTQQPVAAGYAYLAKVIEEARAEADLHVLIDNGDLIQGSPMTDWMVTAAASEQPLPLTQVMNALQFDVANLGNHEFNYGLDYLAQAYAGANFPLLSANLKPLTEAAKNKLKIAPWVMLEKQPAQAWLPAVKVAVIGVLPPQIMQWDAHYLQHQVAVEGMYEAAQRSVQEAQQQGAEVIIIAAHTGLPKNSRETHSSEQDVWSLAQIDGVDAIAFGHQHELFPGTDAYQLNLDVDSKAGTIHGVAASQPGAQGEYLGVIDLYLQWQQQQGWQVSRSKSHLRAAAATPDTSIQALLAEADEATMAYMKQPIGHTEVALSHRLSRLQPTSAMQLLHDAQRWYVERYLDGLADESSTGTEQPWQQLPLLSAAAPFFAATSAEEAAQQQFTFINAGPVTIGDVGNLYRYPNTLDVVKISVAQLQQWLEISAAALRVGSNEDPYSWVEGQVPSYNFDTIAGIKYQIDVSQPIGQRVTILDQIATEAVLVVTNNYRANGGGDFAGLDGSQIVFSSPDQIQHILIEYLKQLPQPYLAGQQLDKNWIIVDRE</sequence>
<organism evidence="6">
    <name type="scientific">Pseudidiomarina sp. PP-1MA</name>
    <dbReference type="NCBI Taxonomy" id="3237706"/>
    <lineage>
        <taxon>Bacteria</taxon>
        <taxon>Pseudomonadati</taxon>
        <taxon>Pseudomonadota</taxon>
        <taxon>Gammaproteobacteria</taxon>
        <taxon>Alteromonadales</taxon>
        <taxon>Idiomarinaceae</taxon>
        <taxon>Pseudidiomarina</taxon>
    </lineage>
</organism>
<reference evidence="6" key="1">
    <citation type="submission" date="2024-07" db="EMBL/GenBank/DDBJ databases">
        <title>Whole genome sequence of bacterial strains from algal surface.</title>
        <authorList>
            <person name="Kumar P."/>
        </authorList>
    </citation>
    <scope>NUCLEOTIDE SEQUENCE</scope>
    <source>
        <strain evidence="6">PP-1MA</strain>
    </source>
</reference>
<dbReference type="SUPFAM" id="SSF56300">
    <property type="entry name" value="Metallo-dependent phosphatases"/>
    <property type="match status" value="1"/>
</dbReference>
<dbReference type="EMBL" id="CP165718">
    <property type="protein sequence ID" value="XDV10817.1"/>
    <property type="molecule type" value="Genomic_DNA"/>
</dbReference>
<feature type="domain" description="5'-Nucleotidase C-terminal" evidence="5">
    <location>
        <begin position="371"/>
        <end position="560"/>
    </location>
</feature>
<dbReference type="PANTHER" id="PTHR11575:SF6">
    <property type="entry name" value="2',3'-CYCLIC-NUCLEOTIDE 2'-PHOSPHODIESTERASE_3'-NUCLEOTIDASE"/>
    <property type="match status" value="1"/>
</dbReference>
<dbReference type="InterPro" id="IPR008334">
    <property type="entry name" value="5'-Nucleotdase_C"/>
</dbReference>
<dbReference type="GO" id="GO:0030288">
    <property type="term" value="C:outer membrane-bounded periplasmic space"/>
    <property type="evidence" value="ECO:0007669"/>
    <property type="project" value="TreeGrafter"/>
</dbReference>
<feature type="signal peptide" evidence="3">
    <location>
        <begin position="1"/>
        <end position="29"/>
    </location>
</feature>
<dbReference type="AlphaFoldDB" id="A0AB39XDF7"/>
<keyword evidence="3" id="KW-0547">Nucleotide-binding</keyword>